<evidence type="ECO:0000259" key="1">
    <source>
        <dbReference type="PROSITE" id="PS50075"/>
    </source>
</evidence>
<comment type="caution">
    <text evidence="2">The sequence shown here is derived from an EMBL/GenBank/DDBJ whole genome shotgun (WGS) entry which is preliminary data.</text>
</comment>
<proteinExistence type="predicted"/>
<name>A0A501WTN1_9RHOB</name>
<dbReference type="AlphaFoldDB" id="A0A501WTN1"/>
<dbReference type="OrthoDB" id="9811033at2"/>
<dbReference type="Gene3D" id="1.10.1200.10">
    <property type="entry name" value="ACP-like"/>
    <property type="match status" value="1"/>
</dbReference>
<dbReference type="SUPFAM" id="SSF47336">
    <property type="entry name" value="ACP-like"/>
    <property type="match status" value="1"/>
</dbReference>
<gene>
    <name evidence="2" type="ORF">FJM51_03460</name>
</gene>
<dbReference type="InterPro" id="IPR036736">
    <property type="entry name" value="ACP-like_sf"/>
</dbReference>
<evidence type="ECO:0000313" key="3">
    <source>
        <dbReference type="Proteomes" id="UP000319255"/>
    </source>
</evidence>
<dbReference type="RefSeq" id="WP_140452714.1">
    <property type="nucleotide sequence ID" value="NZ_VFRP01000002.1"/>
</dbReference>
<protein>
    <submittedName>
        <fullName evidence="2">Acyl carrier protein</fullName>
    </submittedName>
</protein>
<accession>A0A501WTN1</accession>
<evidence type="ECO:0000313" key="2">
    <source>
        <dbReference type="EMBL" id="TPE53093.1"/>
    </source>
</evidence>
<dbReference type="InterPro" id="IPR009081">
    <property type="entry name" value="PP-bd_ACP"/>
</dbReference>
<dbReference type="EMBL" id="VFRP01000002">
    <property type="protein sequence ID" value="TPE53093.1"/>
    <property type="molecule type" value="Genomic_DNA"/>
</dbReference>
<dbReference type="Proteomes" id="UP000319255">
    <property type="component" value="Unassembled WGS sequence"/>
</dbReference>
<sequence length="77" mass="8595">MSDVVERLTEVFRSTFGDEAIVLTREMTADDVAAWDSVSHIELIYAIEDEFGIKFSARDIAELSCVGDLIAVIERRG</sequence>
<feature type="domain" description="Carrier" evidence="1">
    <location>
        <begin position="1"/>
        <end position="77"/>
    </location>
</feature>
<keyword evidence="3" id="KW-1185">Reference proteome</keyword>
<reference evidence="2 3" key="1">
    <citation type="submission" date="2019-06" db="EMBL/GenBank/DDBJ databases">
        <title>A novel bacterium of genus Amaricoccus, isolated from marine sediment.</title>
        <authorList>
            <person name="Huang H."/>
            <person name="Mo K."/>
            <person name="Hu Y."/>
        </authorList>
    </citation>
    <scope>NUCLEOTIDE SEQUENCE [LARGE SCALE GENOMIC DNA]</scope>
    <source>
        <strain evidence="2 3">HB172011</strain>
    </source>
</reference>
<dbReference type="Pfam" id="PF00550">
    <property type="entry name" value="PP-binding"/>
    <property type="match status" value="1"/>
</dbReference>
<organism evidence="2 3">
    <name type="scientific">Amaricoccus solimangrovi</name>
    <dbReference type="NCBI Taxonomy" id="2589815"/>
    <lineage>
        <taxon>Bacteria</taxon>
        <taxon>Pseudomonadati</taxon>
        <taxon>Pseudomonadota</taxon>
        <taxon>Alphaproteobacteria</taxon>
        <taxon>Rhodobacterales</taxon>
        <taxon>Paracoccaceae</taxon>
        <taxon>Amaricoccus</taxon>
    </lineage>
</organism>
<dbReference type="PROSITE" id="PS50075">
    <property type="entry name" value="CARRIER"/>
    <property type="match status" value="1"/>
</dbReference>